<proteinExistence type="inferred from homology"/>
<keyword evidence="8" id="KW-1185">Reference proteome</keyword>
<sequence>MAALCPVGYSDVTYARFPRVIGQKYIMSYIDEQIALYDCVQRYRFYDYVAVIDVDEIIMPYISYTQAKDINYKIMMRRLLEKYPNAAGFTMMTSTFVLDWKPTHPQADYMIGQYTRALIPIFSLSSKTVLLFHYRHCRTGKGSDKSCLTDEKRSTVVNTMKIFISTIRQRLDSNRRLIFN</sequence>
<gene>
    <name evidence="7" type="ORF">MAR_015981</name>
</gene>
<evidence type="ECO:0000256" key="3">
    <source>
        <dbReference type="ARBA" id="ARBA00022676"/>
    </source>
</evidence>
<evidence type="ECO:0000256" key="5">
    <source>
        <dbReference type="ARBA" id="ARBA00023136"/>
    </source>
</evidence>
<evidence type="ECO:0000256" key="4">
    <source>
        <dbReference type="ARBA" id="ARBA00022679"/>
    </source>
</evidence>
<dbReference type="Proteomes" id="UP001164746">
    <property type="component" value="Chromosome 12"/>
</dbReference>
<dbReference type="EC" id="2.4.1.-" evidence="6"/>
<comment type="subcellular location">
    <subcellularLocation>
        <location evidence="1">Membrane</location>
    </subcellularLocation>
</comment>
<keyword evidence="5" id="KW-0472">Membrane</keyword>
<accession>A0ABY7FK99</accession>
<keyword evidence="4 6" id="KW-0808">Transferase</keyword>
<comment type="similarity">
    <text evidence="2 6">Belongs to the glycosyltransferase 92 family.</text>
</comment>
<dbReference type="InterPro" id="IPR008166">
    <property type="entry name" value="Glyco_transf_92"/>
</dbReference>
<dbReference type="Pfam" id="PF01697">
    <property type="entry name" value="Glyco_transf_92"/>
    <property type="match status" value="1"/>
</dbReference>
<reference evidence="7" key="1">
    <citation type="submission" date="2022-11" db="EMBL/GenBank/DDBJ databases">
        <title>Centuries of genome instability and evolution in soft-shell clam transmissible cancer (bioRxiv).</title>
        <authorList>
            <person name="Hart S.F.M."/>
            <person name="Yonemitsu M.A."/>
            <person name="Giersch R.M."/>
            <person name="Beal B.F."/>
            <person name="Arriagada G."/>
            <person name="Davis B.W."/>
            <person name="Ostrander E.A."/>
            <person name="Goff S.P."/>
            <person name="Metzger M.J."/>
        </authorList>
    </citation>
    <scope>NUCLEOTIDE SEQUENCE</scope>
    <source>
        <strain evidence="7">MELC-2E11</strain>
        <tissue evidence="7">Siphon/mantle</tissue>
    </source>
</reference>
<protein>
    <recommendedName>
        <fullName evidence="6">Glycosyltransferase family 92 protein</fullName>
        <ecNumber evidence="6">2.4.1.-</ecNumber>
    </recommendedName>
</protein>
<evidence type="ECO:0000256" key="1">
    <source>
        <dbReference type="ARBA" id="ARBA00004370"/>
    </source>
</evidence>
<keyword evidence="3 6" id="KW-0328">Glycosyltransferase</keyword>
<evidence type="ECO:0000256" key="2">
    <source>
        <dbReference type="ARBA" id="ARBA00007647"/>
    </source>
</evidence>
<dbReference type="EMBL" id="CP111023">
    <property type="protein sequence ID" value="WAR22007.1"/>
    <property type="molecule type" value="Genomic_DNA"/>
</dbReference>
<name>A0ABY7FK99_MYAAR</name>
<evidence type="ECO:0000313" key="7">
    <source>
        <dbReference type="EMBL" id="WAR22007.1"/>
    </source>
</evidence>
<evidence type="ECO:0000256" key="6">
    <source>
        <dbReference type="RuleBase" id="RU366017"/>
    </source>
</evidence>
<evidence type="ECO:0000313" key="8">
    <source>
        <dbReference type="Proteomes" id="UP001164746"/>
    </source>
</evidence>
<organism evidence="7 8">
    <name type="scientific">Mya arenaria</name>
    <name type="common">Soft-shell clam</name>
    <dbReference type="NCBI Taxonomy" id="6604"/>
    <lineage>
        <taxon>Eukaryota</taxon>
        <taxon>Metazoa</taxon>
        <taxon>Spiralia</taxon>
        <taxon>Lophotrochozoa</taxon>
        <taxon>Mollusca</taxon>
        <taxon>Bivalvia</taxon>
        <taxon>Autobranchia</taxon>
        <taxon>Heteroconchia</taxon>
        <taxon>Euheterodonta</taxon>
        <taxon>Imparidentia</taxon>
        <taxon>Neoheterodontei</taxon>
        <taxon>Myida</taxon>
        <taxon>Myoidea</taxon>
        <taxon>Myidae</taxon>
        <taxon>Mya</taxon>
    </lineage>
</organism>